<feature type="compositionally biased region" description="Basic and acidic residues" evidence="1">
    <location>
        <begin position="136"/>
        <end position="145"/>
    </location>
</feature>
<protein>
    <submittedName>
        <fullName evidence="2">Uncharacterized protein</fullName>
    </submittedName>
</protein>
<dbReference type="Proteomes" id="UP000295252">
    <property type="component" value="Chromosome III"/>
</dbReference>
<accession>A0A068UYK3</accession>
<feature type="compositionally biased region" description="Polar residues" evidence="1">
    <location>
        <begin position="208"/>
        <end position="220"/>
    </location>
</feature>
<dbReference type="Gramene" id="CDP13324">
    <property type="protein sequence ID" value="CDP13324"/>
    <property type="gene ID" value="GSCOC_T00038221001"/>
</dbReference>
<reference evidence="3" key="1">
    <citation type="journal article" date="2014" name="Science">
        <title>The coffee genome provides insight into the convergent evolution of caffeine biosynthesis.</title>
        <authorList>
            <person name="Denoeud F."/>
            <person name="Carretero-Paulet L."/>
            <person name="Dereeper A."/>
            <person name="Droc G."/>
            <person name="Guyot R."/>
            <person name="Pietrella M."/>
            <person name="Zheng C."/>
            <person name="Alberti A."/>
            <person name="Anthony F."/>
            <person name="Aprea G."/>
            <person name="Aury J.M."/>
            <person name="Bento P."/>
            <person name="Bernard M."/>
            <person name="Bocs S."/>
            <person name="Campa C."/>
            <person name="Cenci A."/>
            <person name="Combes M.C."/>
            <person name="Crouzillat D."/>
            <person name="Da Silva C."/>
            <person name="Daddiego L."/>
            <person name="De Bellis F."/>
            <person name="Dussert S."/>
            <person name="Garsmeur O."/>
            <person name="Gayraud T."/>
            <person name="Guignon V."/>
            <person name="Jahn K."/>
            <person name="Jamilloux V."/>
            <person name="Joet T."/>
            <person name="Labadie K."/>
            <person name="Lan T."/>
            <person name="Leclercq J."/>
            <person name="Lepelley M."/>
            <person name="Leroy T."/>
            <person name="Li L.T."/>
            <person name="Librado P."/>
            <person name="Lopez L."/>
            <person name="Munoz A."/>
            <person name="Noel B."/>
            <person name="Pallavicini A."/>
            <person name="Perrotta G."/>
            <person name="Poncet V."/>
            <person name="Pot D."/>
            <person name="Priyono X."/>
            <person name="Rigoreau M."/>
            <person name="Rouard M."/>
            <person name="Rozas J."/>
            <person name="Tranchant-Dubreuil C."/>
            <person name="VanBuren R."/>
            <person name="Zhang Q."/>
            <person name="Andrade A.C."/>
            <person name="Argout X."/>
            <person name="Bertrand B."/>
            <person name="de Kochko A."/>
            <person name="Graziosi G."/>
            <person name="Henry R.J."/>
            <person name="Jayarama X."/>
            <person name="Ming R."/>
            <person name="Nagai C."/>
            <person name="Rounsley S."/>
            <person name="Sankoff D."/>
            <person name="Giuliano G."/>
            <person name="Albert V.A."/>
            <person name="Wincker P."/>
            <person name="Lashermes P."/>
        </authorList>
    </citation>
    <scope>NUCLEOTIDE SEQUENCE [LARGE SCALE GENOMIC DNA]</scope>
    <source>
        <strain evidence="3">cv. DH200-94</strain>
    </source>
</reference>
<feature type="region of interest" description="Disordered" evidence="1">
    <location>
        <begin position="122"/>
        <end position="145"/>
    </location>
</feature>
<organism evidence="2 3">
    <name type="scientific">Coffea canephora</name>
    <name type="common">Robusta coffee</name>
    <dbReference type="NCBI Taxonomy" id="49390"/>
    <lineage>
        <taxon>Eukaryota</taxon>
        <taxon>Viridiplantae</taxon>
        <taxon>Streptophyta</taxon>
        <taxon>Embryophyta</taxon>
        <taxon>Tracheophyta</taxon>
        <taxon>Spermatophyta</taxon>
        <taxon>Magnoliopsida</taxon>
        <taxon>eudicotyledons</taxon>
        <taxon>Gunneridae</taxon>
        <taxon>Pentapetalae</taxon>
        <taxon>asterids</taxon>
        <taxon>lamiids</taxon>
        <taxon>Gentianales</taxon>
        <taxon>Rubiaceae</taxon>
        <taxon>Ixoroideae</taxon>
        <taxon>Gardenieae complex</taxon>
        <taxon>Bertiereae - Coffeeae clade</taxon>
        <taxon>Coffeeae</taxon>
        <taxon>Coffea</taxon>
    </lineage>
</organism>
<evidence type="ECO:0000313" key="3">
    <source>
        <dbReference type="Proteomes" id="UP000295252"/>
    </source>
</evidence>
<dbReference type="EMBL" id="HG739158">
    <property type="protein sequence ID" value="CDP13324.1"/>
    <property type="molecule type" value="Genomic_DNA"/>
</dbReference>
<evidence type="ECO:0000256" key="1">
    <source>
        <dbReference type="SAM" id="MobiDB-lite"/>
    </source>
</evidence>
<dbReference type="OMA" id="DINCENR"/>
<gene>
    <name evidence="2" type="ORF">GSCOC_T00038221001</name>
</gene>
<dbReference type="OrthoDB" id="1939616at2759"/>
<feature type="region of interest" description="Disordered" evidence="1">
    <location>
        <begin position="198"/>
        <end position="225"/>
    </location>
</feature>
<dbReference type="PhylomeDB" id="A0A068UYK3"/>
<dbReference type="PANTHER" id="PTHR37710:SF1">
    <property type="entry name" value="TRANSMEMBRANE PROTEIN"/>
    <property type="match status" value="1"/>
</dbReference>
<proteinExistence type="predicted"/>
<dbReference type="STRING" id="49390.A0A068UYK3"/>
<evidence type="ECO:0000313" key="2">
    <source>
        <dbReference type="EMBL" id="CDP13324.1"/>
    </source>
</evidence>
<dbReference type="AlphaFoldDB" id="A0A068UYK3"/>
<dbReference type="PANTHER" id="PTHR37710">
    <property type="entry name" value="TRANSMEMBRANE PROTEIN"/>
    <property type="match status" value="1"/>
</dbReference>
<sequence>MQYQCLAILSFADDHILAIENMVENIFPPSTHLFNGIDKLVYNAEYLPGRFDDAMNAIPIIMHQVPFLDWVVMHLISWLNFLISTLMNWGSKNTQEKDIMIDIVCNNPGPGLDISMDKAASHKENDEFPSMSTSHPSREMAKEFESEKGCVQMPKIAQCQLNEDTESPPELSKGSFYKPFQDEMRCSYKEMLEKGTKGNAETNEDNHNNSQFETPRSTISEGGVEIDREKDLQESIAGFDLDDPILELYEASWHLK</sequence>
<name>A0A068UYK3_COFCA</name>
<dbReference type="InParanoid" id="A0A068UYK3"/>
<keyword evidence="3" id="KW-1185">Reference proteome</keyword>